<gene>
    <name evidence="1" type="primary">BnaA03g12730D</name>
    <name evidence="1" type="ORF">GSBRNA2T00066755001</name>
</gene>
<evidence type="ECO:0000313" key="2">
    <source>
        <dbReference type="Proteomes" id="UP000028999"/>
    </source>
</evidence>
<dbReference type="Gramene" id="CDY38906">
    <property type="protein sequence ID" value="CDY38906"/>
    <property type="gene ID" value="GSBRNA2T00066755001"/>
</dbReference>
<dbReference type="EMBL" id="LK032434">
    <property type="protein sequence ID" value="CDY38906.1"/>
    <property type="molecule type" value="Genomic_DNA"/>
</dbReference>
<dbReference type="Proteomes" id="UP000028999">
    <property type="component" value="Unassembled WGS sequence"/>
</dbReference>
<name>A0A078HMS3_BRANA</name>
<organism evidence="1 2">
    <name type="scientific">Brassica napus</name>
    <name type="common">Rape</name>
    <dbReference type="NCBI Taxonomy" id="3708"/>
    <lineage>
        <taxon>Eukaryota</taxon>
        <taxon>Viridiplantae</taxon>
        <taxon>Streptophyta</taxon>
        <taxon>Embryophyta</taxon>
        <taxon>Tracheophyta</taxon>
        <taxon>Spermatophyta</taxon>
        <taxon>Magnoliopsida</taxon>
        <taxon>eudicotyledons</taxon>
        <taxon>Gunneridae</taxon>
        <taxon>Pentapetalae</taxon>
        <taxon>rosids</taxon>
        <taxon>malvids</taxon>
        <taxon>Brassicales</taxon>
        <taxon>Brassicaceae</taxon>
        <taxon>Brassiceae</taxon>
        <taxon>Brassica</taxon>
    </lineage>
</organism>
<proteinExistence type="predicted"/>
<dbReference type="PaxDb" id="3708-A0A078HMS3"/>
<protein>
    <submittedName>
        <fullName evidence="1">BnaA03g12730D protein</fullName>
    </submittedName>
</protein>
<dbReference type="AlphaFoldDB" id="A0A078HMS3"/>
<reference evidence="1 2" key="1">
    <citation type="journal article" date="2014" name="Science">
        <title>Plant genetics. Early allopolyploid evolution in the post-Neolithic Brassica napus oilseed genome.</title>
        <authorList>
            <person name="Chalhoub B."/>
            <person name="Denoeud F."/>
            <person name="Liu S."/>
            <person name="Parkin I.A."/>
            <person name="Tang H."/>
            <person name="Wang X."/>
            <person name="Chiquet J."/>
            <person name="Belcram H."/>
            <person name="Tong C."/>
            <person name="Samans B."/>
            <person name="Correa M."/>
            <person name="Da Silva C."/>
            <person name="Just J."/>
            <person name="Falentin C."/>
            <person name="Koh C.S."/>
            <person name="Le Clainche I."/>
            <person name="Bernard M."/>
            <person name="Bento P."/>
            <person name="Noel B."/>
            <person name="Labadie K."/>
            <person name="Alberti A."/>
            <person name="Charles M."/>
            <person name="Arnaud D."/>
            <person name="Guo H."/>
            <person name="Daviaud C."/>
            <person name="Alamery S."/>
            <person name="Jabbari K."/>
            <person name="Zhao M."/>
            <person name="Edger P.P."/>
            <person name="Chelaifa H."/>
            <person name="Tack D."/>
            <person name="Lassalle G."/>
            <person name="Mestiri I."/>
            <person name="Schnel N."/>
            <person name="Le Paslier M.C."/>
            <person name="Fan G."/>
            <person name="Renault V."/>
            <person name="Bayer P.E."/>
            <person name="Golicz A.A."/>
            <person name="Manoli S."/>
            <person name="Lee T.H."/>
            <person name="Thi V.H."/>
            <person name="Chalabi S."/>
            <person name="Hu Q."/>
            <person name="Fan C."/>
            <person name="Tollenaere R."/>
            <person name="Lu Y."/>
            <person name="Battail C."/>
            <person name="Shen J."/>
            <person name="Sidebottom C.H."/>
            <person name="Wang X."/>
            <person name="Canaguier A."/>
            <person name="Chauveau A."/>
            <person name="Berard A."/>
            <person name="Deniot G."/>
            <person name="Guan M."/>
            <person name="Liu Z."/>
            <person name="Sun F."/>
            <person name="Lim Y.P."/>
            <person name="Lyons E."/>
            <person name="Town C.D."/>
            <person name="Bancroft I."/>
            <person name="Wang X."/>
            <person name="Meng J."/>
            <person name="Ma J."/>
            <person name="Pires J.C."/>
            <person name="King G.J."/>
            <person name="Brunel D."/>
            <person name="Delourme R."/>
            <person name="Renard M."/>
            <person name="Aury J.M."/>
            <person name="Adams K.L."/>
            <person name="Batley J."/>
            <person name="Snowdon R.J."/>
            <person name="Tost J."/>
            <person name="Edwards D."/>
            <person name="Zhou Y."/>
            <person name="Hua W."/>
            <person name="Sharpe A.G."/>
            <person name="Paterson A.H."/>
            <person name="Guan C."/>
            <person name="Wincker P."/>
        </authorList>
    </citation>
    <scope>NUCLEOTIDE SEQUENCE [LARGE SCALE GENOMIC DNA]</scope>
    <source>
        <strain evidence="2">cv. Darmor-bzh</strain>
    </source>
</reference>
<keyword evidence="2" id="KW-1185">Reference proteome</keyword>
<accession>A0A078HMS3</accession>
<sequence>MANEKLHEMSRLSSQICNQISSVFSNPTDPTHRRLISS</sequence>
<evidence type="ECO:0000313" key="1">
    <source>
        <dbReference type="EMBL" id="CDY38906.1"/>
    </source>
</evidence>